<evidence type="ECO:0000313" key="2">
    <source>
        <dbReference type="Proteomes" id="UP001164539"/>
    </source>
</evidence>
<organism evidence="1 2">
    <name type="scientific">Melia azedarach</name>
    <name type="common">Chinaberry tree</name>
    <dbReference type="NCBI Taxonomy" id="155640"/>
    <lineage>
        <taxon>Eukaryota</taxon>
        <taxon>Viridiplantae</taxon>
        <taxon>Streptophyta</taxon>
        <taxon>Embryophyta</taxon>
        <taxon>Tracheophyta</taxon>
        <taxon>Spermatophyta</taxon>
        <taxon>Magnoliopsida</taxon>
        <taxon>eudicotyledons</taxon>
        <taxon>Gunneridae</taxon>
        <taxon>Pentapetalae</taxon>
        <taxon>rosids</taxon>
        <taxon>malvids</taxon>
        <taxon>Sapindales</taxon>
        <taxon>Meliaceae</taxon>
        <taxon>Melia</taxon>
    </lineage>
</organism>
<comment type="caution">
    <text evidence="1">The sequence shown here is derived from an EMBL/GenBank/DDBJ whole genome shotgun (WGS) entry which is preliminary data.</text>
</comment>
<name>A0ACC1YJL3_MELAZ</name>
<gene>
    <name evidence="1" type="ORF">OWV82_006697</name>
</gene>
<dbReference type="EMBL" id="CM051396">
    <property type="protein sequence ID" value="KAJ4723313.1"/>
    <property type="molecule type" value="Genomic_DNA"/>
</dbReference>
<protein>
    <submittedName>
        <fullName evidence="1">Endonuclease/exonuclease/phosphatase</fullName>
    </submittedName>
</protein>
<proteinExistence type="predicted"/>
<accession>A0ACC1YJL3</accession>
<keyword evidence="1" id="KW-0378">Hydrolase</keyword>
<dbReference type="Proteomes" id="UP001164539">
    <property type="component" value="Chromosome 3"/>
</dbReference>
<sequence>MFPGSYVKHLDTWCSDRHPIVIDIVKKSWVQKQKIAKQSSRFHYEDVWSSYDDCKSTVHQIWRDSSVKHSEGPLHTFLSGMREAQARLKAWSSIHLGSRKQKLTQFLSTLRNHKIAPHIASQKEEIRNLEFQIDKLLLEEEIYWKQRSRICWLKEGDKNTRFFHARATSRRRKNRIEGITDDQDVWTEDMGIVEATITTIFRDCSPPQLLPENKWTER</sequence>
<keyword evidence="2" id="KW-1185">Reference proteome</keyword>
<keyword evidence="1" id="KW-0255">Endonuclease</keyword>
<reference evidence="1 2" key="1">
    <citation type="journal article" date="2023" name="Science">
        <title>Complex scaffold remodeling in plant triterpene biosynthesis.</title>
        <authorList>
            <person name="De La Pena R."/>
            <person name="Hodgson H."/>
            <person name="Liu J.C."/>
            <person name="Stephenson M.J."/>
            <person name="Martin A.C."/>
            <person name="Owen C."/>
            <person name="Harkess A."/>
            <person name="Leebens-Mack J."/>
            <person name="Jimenez L.E."/>
            <person name="Osbourn A."/>
            <person name="Sattely E.S."/>
        </authorList>
    </citation>
    <scope>NUCLEOTIDE SEQUENCE [LARGE SCALE GENOMIC DNA]</scope>
    <source>
        <strain evidence="2">cv. JPN11</strain>
        <tissue evidence="1">Leaf</tissue>
    </source>
</reference>
<keyword evidence="1" id="KW-0540">Nuclease</keyword>
<evidence type="ECO:0000313" key="1">
    <source>
        <dbReference type="EMBL" id="KAJ4723313.1"/>
    </source>
</evidence>